<dbReference type="Gene3D" id="3.30.1460.10">
    <property type="match status" value="1"/>
</dbReference>
<dbReference type="SUPFAM" id="SSF50494">
    <property type="entry name" value="Trypsin-like serine proteases"/>
    <property type="match status" value="1"/>
</dbReference>
<organism evidence="1 2">
    <name type="scientific">Sorangium atrum</name>
    <dbReference type="NCBI Taxonomy" id="2995308"/>
    <lineage>
        <taxon>Bacteria</taxon>
        <taxon>Pseudomonadati</taxon>
        <taxon>Myxococcota</taxon>
        <taxon>Polyangia</taxon>
        <taxon>Polyangiales</taxon>
        <taxon>Polyangiaceae</taxon>
        <taxon>Sorangium</taxon>
    </lineage>
</organism>
<dbReference type="EMBL" id="JAQNDK010000005">
    <property type="protein sequence ID" value="MDC0684345.1"/>
    <property type="molecule type" value="Genomic_DNA"/>
</dbReference>
<reference evidence="1 2" key="1">
    <citation type="submission" date="2023-01" db="EMBL/GenBank/DDBJ databases">
        <title>Minimal conservation of predation-associated metabolite biosynthetic gene clusters underscores biosynthetic potential of Myxococcota including descriptions for ten novel species: Archangium lansinium sp. nov., Myxococcus landrumus sp. nov., Nannocystis bai.</title>
        <authorList>
            <person name="Ahearne A."/>
            <person name="Stevens C."/>
            <person name="Dowd S."/>
        </authorList>
    </citation>
    <scope>NUCLEOTIDE SEQUENCE [LARGE SCALE GENOMIC DNA]</scope>
    <source>
        <strain evidence="1 2">WIWO2</strain>
    </source>
</reference>
<dbReference type="Pfam" id="PF13365">
    <property type="entry name" value="Trypsin_2"/>
    <property type="match status" value="1"/>
</dbReference>
<evidence type="ECO:0000313" key="1">
    <source>
        <dbReference type="EMBL" id="MDC0684345.1"/>
    </source>
</evidence>
<dbReference type="Gene3D" id="2.40.10.120">
    <property type="match status" value="1"/>
</dbReference>
<dbReference type="InterPro" id="IPR009003">
    <property type="entry name" value="Peptidase_S1_PA"/>
</dbReference>
<dbReference type="RefSeq" id="WP_272102467.1">
    <property type="nucleotide sequence ID" value="NZ_JAQNDK010000005.1"/>
</dbReference>
<dbReference type="Proteomes" id="UP001217485">
    <property type="component" value="Unassembled WGS sequence"/>
</dbReference>
<comment type="caution">
    <text evidence="1">The sequence shown here is derived from an EMBL/GenBank/DDBJ whole genome shotgun (WGS) entry which is preliminary data.</text>
</comment>
<evidence type="ECO:0000313" key="2">
    <source>
        <dbReference type="Proteomes" id="UP001217485"/>
    </source>
</evidence>
<name>A0ABT5CD30_9BACT</name>
<sequence>MTSQLAAHGDGDLALLHERVARARRSVVAIRAGALVTTGWVALGNGVVVASRRGLGYPTEVALTFEDGRGMAGRVIAADVGRDVALVAPAEPPGVAALAARAAAEPRLGERAAVLSCLPGQSLRLAVARVCHVARKVDGQLPAFELDVAAPLGAPVLDPEGRVIGVVAAPSGAAGELAGHCVVVPAGAFQPLLALGDRPLAELRDRAPVYRCPACEEPFDVECDRCLGCGRLLPHAYPPCPARAGVERVIRQGLTALGLIANRVRVGPRAWRIAQRPYPTAETATQVDIEIDEAGRLLTLRAPVVGLPAANHEPFYRFLLTMNDQTTGEFRVSLTGDEVSASCVASLEGCADHDVALLIDGLVQMADEYRRTLAETFDAAPRFESAAVR</sequence>
<dbReference type="CDD" id="cd17036">
    <property type="entry name" value="T3SC_YbjN-like_1"/>
    <property type="match status" value="1"/>
</dbReference>
<gene>
    <name evidence="1" type="ORF">POL72_41870</name>
</gene>
<dbReference type="SUPFAM" id="SSF69635">
    <property type="entry name" value="Type III secretory system chaperone-like"/>
    <property type="match status" value="1"/>
</dbReference>
<accession>A0ABT5CD30</accession>
<keyword evidence="2" id="KW-1185">Reference proteome</keyword>
<protein>
    <submittedName>
        <fullName evidence="1">Trypsin-like peptidase domain-containing protein</fullName>
    </submittedName>
</protein>
<proteinExistence type="predicted"/>